<dbReference type="Gene3D" id="3.30.310.130">
    <property type="entry name" value="Ubiquitin-related"/>
    <property type="match status" value="1"/>
</dbReference>
<dbReference type="InterPro" id="IPR038765">
    <property type="entry name" value="Papain-like_cys_pep_sf"/>
</dbReference>
<dbReference type="GO" id="GO:0006508">
    <property type="term" value="P:proteolysis"/>
    <property type="evidence" value="ECO:0007669"/>
    <property type="project" value="UniProtKB-KW"/>
</dbReference>
<keyword evidence="3" id="KW-0833">Ubl conjugation pathway</keyword>
<dbReference type="InterPro" id="IPR057375">
    <property type="entry name" value="ULP2A/B_PH"/>
</dbReference>
<dbReference type="PANTHER" id="PTHR47764:SF14">
    <property type="entry name" value="UBIQUITIN-LIKE PROTEASE FAMILY PROFILE DOMAIN-CONTAINING PROTEIN"/>
    <property type="match status" value="1"/>
</dbReference>
<comment type="similarity">
    <text evidence="1">Belongs to the peptidase C48 family.</text>
</comment>
<feature type="domain" description="Ubiquitin-like protease family profile" evidence="8">
    <location>
        <begin position="501"/>
        <end position="695"/>
    </location>
</feature>
<protein>
    <recommendedName>
        <fullName evidence="8">Ubiquitin-like protease family profile domain-containing protein</fullName>
    </recommendedName>
</protein>
<evidence type="ECO:0000256" key="5">
    <source>
        <dbReference type="ARBA" id="ARBA00022807"/>
    </source>
</evidence>
<organism evidence="9 10">
    <name type="scientific">Salix viminalis</name>
    <name type="common">Common osier</name>
    <name type="synonym">Basket willow</name>
    <dbReference type="NCBI Taxonomy" id="40686"/>
    <lineage>
        <taxon>Eukaryota</taxon>
        <taxon>Viridiplantae</taxon>
        <taxon>Streptophyta</taxon>
        <taxon>Embryophyta</taxon>
        <taxon>Tracheophyta</taxon>
        <taxon>Spermatophyta</taxon>
        <taxon>Magnoliopsida</taxon>
        <taxon>eudicotyledons</taxon>
        <taxon>Gunneridae</taxon>
        <taxon>Pentapetalae</taxon>
        <taxon>rosids</taxon>
        <taxon>fabids</taxon>
        <taxon>Malpighiales</taxon>
        <taxon>Salicaceae</taxon>
        <taxon>Saliceae</taxon>
        <taxon>Salix</taxon>
    </lineage>
</organism>
<dbReference type="EMBL" id="JAPFFL010000013">
    <property type="protein sequence ID" value="KAJ6683541.1"/>
    <property type="molecule type" value="Genomic_DNA"/>
</dbReference>
<feature type="region of interest" description="Disordered" evidence="7">
    <location>
        <begin position="836"/>
        <end position="857"/>
    </location>
</feature>
<evidence type="ECO:0000313" key="10">
    <source>
        <dbReference type="Proteomes" id="UP001151529"/>
    </source>
</evidence>
<dbReference type="Proteomes" id="UP001151529">
    <property type="component" value="Chromosome 17"/>
</dbReference>
<dbReference type="Pfam" id="PF25352">
    <property type="entry name" value="PH_ULP"/>
    <property type="match status" value="1"/>
</dbReference>
<proteinExistence type="inferred from homology"/>
<keyword evidence="5" id="KW-0788">Thiol protease</keyword>
<evidence type="ECO:0000313" key="9">
    <source>
        <dbReference type="EMBL" id="KAJ6683541.1"/>
    </source>
</evidence>
<comment type="function">
    <text evidence="6">Protease that catalyzes two essential functions in the SUMO pathway: processing of full-length SUMOs to their mature forms and deconjugation of SUMO from targeted proteins.</text>
</comment>
<comment type="caution">
    <text evidence="9">The sequence shown here is derived from an EMBL/GenBank/DDBJ whole genome shotgun (WGS) entry which is preliminary data.</text>
</comment>
<feature type="compositionally biased region" description="Basic and acidic residues" evidence="7">
    <location>
        <begin position="916"/>
        <end position="934"/>
    </location>
</feature>
<evidence type="ECO:0000256" key="4">
    <source>
        <dbReference type="ARBA" id="ARBA00022801"/>
    </source>
</evidence>
<accession>A0A9Q0P8F3</accession>
<evidence type="ECO:0000256" key="2">
    <source>
        <dbReference type="ARBA" id="ARBA00022670"/>
    </source>
</evidence>
<gene>
    <name evidence="9" type="ORF">OIU85_007248</name>
</gene>
<name>A0A9Q0P8F3_SALVM</name>
<evidence type="ECO:0000256" key="6">
    <source>
        <dbReference type="ARBA" id="ARBA00057729"/>
    </source>
</evidence>
<reference evidence="9" key="1">
    <citation type="submission" date="2022-11" db="EMBL/GenBank/DDBJ databases">
        <authorList>
            <person name="Hyden B.L."/>
            <person name="Feng K."/>
            <person name="Yates T."/>
            <person name="Jawdy S."/>
            <person name="Smart L.B."/>
            <person name="Muchero W."/>
        </authorList>
    </citation>
    <scope>NUCLEOTIDE SEQUENCE</scope>
    <source>
        <tissue evidence="9">Shoot tip</tissue>
    </source>
</reference>
<dbReference type="AlphaFoldDB" id="A0A9Q0P8F3"/>
<feature type="region of interest" description="Disordered" evidence="7">
    <location>
        <begin position="892"/>
        <end position="941"/>
    </location>
</feature>
<dbReference type="FunFam" id="3.30.310.130:FF:000006">
    <property type="entry name" value="Probable ubiquitin-like-specific protease 2B"/>
    <property type="match status" value="1"/>
</dbReference>
<reference evidence="9" key="2">
    <citation type="journal article" date="2023" name="Int. J. Mol. Sci.">
        <title>De Novo Assembly and Annotation of 11 Diverse Shrub Willow (Salix) Genomes Reveals Novel Gene Organization in Sex-Linked Regions.</title>
        <authorList>
            <person name="Hyden B."/>
            <person name="Feng K."/>
            <person name="Yates T.B."/>
            <person name="Jawdy S."/>
            <person name="Cereghino C."/>
            <person name="Smart L.B."/>
            <person name="Muchero W."/>
        </authorList>
    </citation>
    <scope>NUCLEOTIDE SEQUENCE [LARGE SCALE GENOMIC DNA]</scope>
    <source>
        <tissue evidence="9">Shoot tip</tissue>
    </source>
</reference>
<sequence>MTRKKFSVFEFDEEEEEDGVEKVSAKFAGKVRIQKRKRNDNRKGDGSSSPITKYKFLQCFGGCTEAVKIERSNEPINIDDGPIDVDTGGETDALRKGKSDEVVDIDTIIIDKQCQYSVSVRARMPREHCADKEEISQMVTFMIDEDDGPIDVDTRVAGEINPLCKGKSDEVVDIDTTILDYQSECSVSVPARMSQEDCVVKEEISKLGTLGIDIDDGPFDVATGVAGETDTLRKGNSDEVVDIDTIVIGDQCQYSVLVPACMPPEDCDDNEISQLDTLRLSSFSNSENESASMISDNDVRIEMSSSTSVFTPSEDEGNQVLECGSLGHQIDYTNNTVAVFPDYILCGNIYGTEACLTFSGSSIRMKGSTVNGVKGIFNAEWNLDDIISIESEWCEMVTTAMVYLCLKSKVSEGARIGNDASDVDKLKFSVYDPHWHEGEEAIKSLDVRYKDIWNFTSESDLEKDRNVSSGHNGMFTSNPYFPVVHETFEEVVYPKGDPDAVSISKRDVDLLRPETFINDTIIDFYIQYLKNKIQPDDRQRFHFFNSFFFRKLADLDKGPSSACEGRIAFQRVCKWTRKLNIFEKDYIFIPVNYSLHWSLIVICHPGEVVHSRDDESGNSLKVPCILHMDSIRGSHKGLKNLIQSYLYEEWRERHNETVDDTLSKFLHLRFVPLELPQQGNLYDCGLFLLHYVELFLEEAPIDFSPFKITEFSNFLSRNWFLPGEASLKRAHIQKLICEILEDQSCTQSSDPNEQETGAEFLEEVCSAVSGPDTDTGIHISLTEKSPISVAQRQRLEELGLNSRDLPEPGPSARFFSNGNCWQTGALHWRTCMSPVEEAEETGERISDSSSDTEDDQLPAGLAMEFPSTSFSHKDLRSLGSSRNKKYMQLVEPYDDSSSEASTSRSLESSEIGAGVDEDHLHSQSEGLDREKNTDCDELSSKSTEYDESVDCFVEDSQERNCMHIDHVANDSLSSFHNTGNCNKLGASVDTMNTAETLLREIQKPVIDLTSDEHTAGRTKHASDGI</sequence>
<dbReference type="GO" id="GO:0008234">
    <property type="term" value="F:cysteine-type peptidase activity"/>
    <property type="evidence" value="ECO:0007669"/>
    <property type="project" value="UniProtKB-KW"/>
</dbReference>
<keyword evidence="4" id="KW-0378">Hydrolase</keyword>
<evidence type="ECO:0000256" key="3">
    <source>
        <dbReference type="ARBA" id="ARBA00022786"/>
    </source>
</evidence>
<dbReference type="Gene3D" id="1.10.418.20">
    <property type="match status" value="1"/>
</dbReference>
<dbReference type="PANTHER" id="PTHR47764">
    <property type="entry name" value="UBIQUITIN-LIKE-SPECIFIC PROTEASE 2B-RELATED"/>
    <property type="match status" value="1"/>
</dbReference>
<evidence type="ECO:0000259" key="8">
    <source>
        <dbReference type="PROSITE" id="PS50600"/>
    </source>
</evidence>
<dbReference type="SUPFAM" id="SSF54001">
    <property type="entry name" value="Cysteine proteinases"/>
    <property type="match status" value="1"/>
</dbReference>
<dbReference type="OrthoDB" id="442460at2759"/>
<dbReference type="InterPro" id="IPR003653">
    <property type="entry name" value="Peptidase_C48_C"/>
</dbReference>
<evidence type="ECO:0000256" key="1">
    <source>
        <dbReference type="ARBA" id="ARBA00005234"/>
    </source>
</evidence>
<evidence type="ECO:0000256" key="7">
    <source>
        <dbReference type="SAM" id="MobiDB-lite"/>
    </source>
</evidence>
<keyword evidence="2" id="KW-0645">Protease</keyword>
<dbReference type="Pfam" id="PF02902">
    <property type="entry name" value="Peptidase_C48"/>
    <property type="match status" value="1"/>
</dbReference>
<keyword evidence="10" id="KW-1185">Reference proteome</keyword>
<feature type="compositionally biased region" description="Low complexity" evidence="7">
    <location>
        <begin position="898"/>
        <end position="910"/>
    </location>
</feature>
<dbReference type="PROSITE" id="PS50600">
    <property type="entry name" value="ULP_PROTEASE"/>
    <property type="match status" value="1"/>
</dbReference>